<dbReference type="InterPro" id="IPR010930">
    <property type="entry name" value="Flg_bb/hook_C_dom"/>
</dbReference>
<keyword evidence="3 4" id="KW-0975">Bacterial flagellum</keyword>
<organism evidence="9 10">
    <name type="scientific">Bombella pollinis</name>
    <dbReference type="NCBI Taxonomy" id="2967337"/>
    <lineage>
        <taxon>Bacteria</taxon>
        <taxon>Pseudomonadati</taxon>
        <taxon>Pseudomonadota</taxon>
        <taxon>Alphaproteobacteria</taxon>
        <taxon>Acetobacterales</taxon>
        <taxon>Acetobacteraceae</taxon>
        <taxon>Bombella</taxon>
    </lineage>
</organism>
<name>A0ABT3WP16_9PROT</name>
<dbReference type="PANTHER" id="PTHR30435:SF1">
    <property type="entry name" value="FLAGELLAR HOOK PROTEIN FLGE"/>
    <property type="match status" value="1"/>
</dbReference>
<evidence type="ECO:0000259" key="7">
    <source>
        <dbReference type="Pfam" id="PF06429"/>
    </source>
</evidence>
<feature type="domain" description="Flagellar hook protein FlgE/F/G-like D1" evidence="8">
    <location>
        <begin position="111"/>
        <end position="150"/>
    </location>
</feature>
<feature type="region of interest" description="Disordered" evidence="5">
    <location>
        <begin position="314"/>
        <end position="333"/>
    </location>
</feature>
<keyword evidence="10" id="KW-1185">Reference proteome</keyword>
<dbReference type="InterPro" id="IPR053967">
    <property type="entry name" value="LlgE_F_G-like_D1"/>
</dbReference>
<evidence type="ECO:0000256" key="2">
    <source>
        <dbReference type="ARBA" id="ARBA00009677"/>
    </source>
</evidence>
<dbReference type="RefSeq" id="WP_266137762.1">
    <property type="nucleotide sequence ID" value="NZ_JANIDX010000005.1"/>
</dbReference>
<evidence type="ECO:0000259" key="8">
    <source>
        <dbReference type="Pfam" id="PF22692"/>
    </source>
</evidence>
<feature type="domain" description="Flagellar basal-body/hook protein C-terminal" evidence="7">
    <location>
        <begin position="551"/>
        <end position="593"/>
    </location>
</feature>
<dbReference type="Pfam" id="PF06429">
    <property type="entry name" value="Flg_bbr_C"/>
    <property type="match status" value="1"/>
</dbReference>
<comment type="function">
    <text evidence="4">A flexible structure which links the flagellar filament to the drive apparatus in the basal body.</text>
</comment>
<protein>
    <recommendedName>
        <fullName evidence="4">Flagellar hook protein FlgE</fullName>
    </recommendedName>
</protein>
<proteinExistence type="inferred from homology"/>
<dbReference type="Pfam" id="PF22692">
    <property type="entry name" value="LlgE_F_G_D1"/>
    <property type="match status" value="1"/>
</dbReference>
<dbReference type="InterPro" id="IPR020013">
    <property type="entry name" value="Flagellar_FlgE/F/G"/>
</dbReference>
<dbReference type="Pfam" id="PF00460">
    <property type="entry name" value="Flg_bb_rod"/>
    <property type="match status" value="1"/>
</dbReference>
<evidence type="ECO:0000259" key="6">
    <source>
        <dbReference type="Pfam" id="PF00460"/>
    </source>
</evidence>
<sequence>MSGVFNALTTAVSGINAQSDAFTNLSNNIANSQTVGYKADTTSFADFVAGSITGNSASQAQSNTVQAITVQHVDNAGTATNSTNGMALDISGKGMFVTSKPTGAGAANAGVTNFSEQKFYTRNGDFQQDKKGYLVNPAGYYLDGYMTDSTGSLTNVISPLNVSNVGFKPTATTTMTLNAAVGKLPADPANYTPQSYTTAATTTYDASSNPHKIAIQWQQSDTNPLVWNVSAYDADGTGTIAPNNYQVTFDHSGSLASITDMQTGKEVGSSTVGSKAEIPITAHYGNNVEQTINLALGTIGGTSGTTMVTTNNSASTNQANPLSLSGTTLSMSPTTIGTTTDSMQSYMSSPLMVASTAASTTGGTNGQTNASTTTQVPVAVKWTQTSASPQTWSVQAVDPYDATTTSPVKMDQAHSVIFNKDGSIQSFDGQAVSKGSPVTTSLSINGTNYTLDLSNASLTTGTSLGGDATTLTNDSITSGTYTGAEIESDGSVMAQFDNGYTQLIGKVALTNFNNVNGLQAVDGQAYLATSRSGTPQTGLVGENGTGSLAVGFVEASTTNLTGDLSALIVAQEAYSANTKIVTTADTLLQQTIAMKQ</sequence>
<comment type="caution">
    <text evidence="9">The sequence shown here is derived from an EMBL/GenBank/DDBJ whole genome shotgun (WGS) entry which is preliminary data.</text>
</comment>
<dbReference type="EMBL" id="JANIDX010000005">
    <property type="protein sequence ID" value="MCX5619954.1"/>
    <property type="molecule type" value="Genomic_DNA"/>
</dbReference>
<dbReference type="SUPFAM" id="SSF117143">
    <property type="entry name" value="Flagellar hook protein flgE"/>
    <property type="match status" value="2"/>
</dbReference>
<dbReference type="Proteomes" id="UP001165575">
    <property type="component" value="Unassembled WGS sequence"/>
</dbReference>
<accession>A0ABT3WP16</accession>
<dbReference type="InterPro" id="IPR037925">
    <property type="entry name" value="FlgE/F/G-like"/>
</dbReference>
<keyword evidence="9" id="KW-0966">Cell projection</keyword>
<comment type="similarity">
    <text evidence="2 4">Belongs to the flagella basal body rod proteins family.</text>
</comment>
<evidence type="ECO:0000313" key="9">
    <source>
        <dbReference type="EMBL" id="MCX5619954.1"/>
    </source>
</evidence>
<reference evidence="9 10" key="1">
    <citation type="submission" date="2022-07" db="EMBL/GenBank/DDBJ databases">
        <title>Bombella genomes.</title>
        <authorList>
            <person name="Harer L."/>
            <person name="Styblova S."/>
            <person name="Ehrmann M."/>
        </authorList>
    </citation>
    <scope>NUCLEOTIDE SEQUENCE [LARGE SCALE GENOMIC DNA]</scope>
    <source>
        <strain evidence="9 10">TMW 2.2556</strain>
    </source>
</reference>
<evidence type="ECO:0000256" key="3">
    <source>
        <dbReference type="ARBA" id="ARBA00023143"/>
    </source>
</evidence>
<feature type="compositionally biased region" description="Polar residues" evidence="5">
    <location>
        <begin position="321"/>
        <end position="333"/>
    </location>
</feature>
<evidence type="ECO:0000256" key="4">
    <source>
        <dbReference type="RuleBase" id="RU362116"/>
    </source>
</evidence>
<keyword evidence="9" id="KW-0969">Cilium</keyword>
<dbReference type="PANTHER" id="PTHR30435">
    <property type="entry name" value="FLAGELLAR PROTEIN"/>
    <property type="match status" value="1"/>
</dbReference>
<feature type="domain" description="Flagellar basal body rod protein N-terminal" evidence="6">
    <location>
        <begin position="8"/>
        <end position="38"/>
    </location>
</feature>
<evidence type="ECO:0000256" key="5">
    <source>
        <dbReference type="SAM" id="MobiDB-lite"/>
    </source>
</evidence>
<comment type="subcellular location">
    <subcellularLocation>
        <location evidence="1 4">Bacterial flagellum basal body</location>
    </subcellularLocation>
</comment>
<evidence type="ECO:0000256" key="1">
    <source>
        <dbReference type="ARBA" id="ARBA00004117"/>
    </source>
</evidence>
<evidence type="ECO:0000313" key="10">
    <source>
        <dbReference type="Proteomes" id="UP001165575"/>
    </source>
</evidence>
<dbReference type="NCBIfam" id="TIGR03506">
    <property type="entry name" value="FlgEFG_subfam"/>
    <property type="match status" value="2"/>
</dbReference>
<dbReference type="InterPro" id="IPR001444">
    <property type="entry name" value="Flag_bb_rod_N"/>
</dbReference>
<keyword evidence="9" id="KW-0282">Flagellum</keyword>
<gene>
    <name evidence="9" type="ORF">NQF89_05900</name>
</gene>